<dbReference type="AlphaFoldDB" id="A0A410GGE9"/>
<keyword evidence="9 12" id="KW-0408">Iron</keyword>
<evidence type="ECO:0000256" key="12">
    <source>
        <dbReference type="PIRSR" id="PIRSR000178-1"/>
    </source>
</evidence>
<dbReference type="SUPFAM" id="SSF81343">
    <property type="entry name" value="Fumarate reductase respiratory complex transmembrane subunits"/>
    <property type="match status" value="1"/>
</dbReference>
<dbReference type="GO" id="GO:0009055">
    <property type="term" value="F:electron transfer activity"/>
    <property type="evidence" value="ECO:0007669"/>
    <property type="project" value="InterPro"/>
</dbReference>
<keyword evidence="6 13" id="KW-0812">Transmembrane</keyword>
<dbReference type="KEGG" id="pus:CKA81_16920"/>
<dbReference type="OrthoDB" id="9799441at2"/>
<keyword evidence="10 13" id="KW-0472">Membrane</keyword>
<dbReference type="PANTHER" id="PTHR10978">
    <property type="entry name" value="SUCCINATE DEHYDROGENASE CYTOCHROME B560 SUBUNIT"/>
    <property type="match status" value="1"/>
</dbReference>
<evidence type="ECO:0000256" key="2">
    <source>
        <dbReference type="ARBA" id="ARBA00004370"/>
    </source>
</evidence>
<feature type="transmembrane region" description="Helical" evidence="13">
    <location>
        <begin position="42"/>
        <end position="59"/>
    </location>
</feature>
<accession>A0A410GGE9</accession>
<evidence type="ECO:0000256" key="4">
    <source>
        <dbReference type="ARBA" id="ARBA00020076"/>
    </source>
</evidence>
<gene>
    <name evidence="14" type="primary">sdhC</name>
    <name evidence="14" type="ORF">CKA81_16920</name>
</gene>
<dbReference type="InterPro" id="IPR014314">
    <property type="entry name" value="Succ_DH_cytb556"/>
</dbReference>
<reference evidence="14 15" key="1">
    <citation type="submission" date="2017-08" db="EMBL/GenBank/DDBJ databases">
        <authorList>
            <person name="Park S.-J."/>
            <person name="Kim H."/>
        </authorList>
    </citation>
    <scope>NUCLEOTIDE SEQUENCE [LARGE SCALE GENOMIC DNA]</scope>
    <source>
        <strain evidence="15">ye3</strain>
    </source>
</reference>
<dbReference type="GO" id="GO:0006099">
    <property type="term" value="P:tricarboxylic acid cycle"/>
    <property type="evidence" value="ECO:0007669"/>
    <property type="project" value="InterPro"/>
</dbReference>
<dbReference type="CDD" id="cd03499">
    <property type="entry name" value="SQR_TypeC_SdhC"/>
    <property type="match status" value="1"/>
</dbReference>
<dbReference type="Gene3D" id="1.20.1300.10">
    <property type="entry name" value="Fumarate reductase/succinate dehydrogenase, transmembrane subunit"/>
    <property type="match status" value="1"/>
</dbReference>
<evidence type="ECO:0000256" key="9">
    <source>
        <dbReference type="ARBA" id="ARBA00023004"/>
    </source>
</evidence>
<keyword evidence="7 12" id="KW-0479">Metal-binding</keyword>
<evidence type="ECO:0000313" key="14">
    <source>
        <dbReference type="EMBL" id="QAA95358.1"/>
    </source>
</evidence>
<evidence type="ECO:0000256" key="10">
    <source>
        <dbReference type="ARBA" id="ARBA00023136"/>
    </source>
</evidence>
<feature type="binding site" description="axial binding residue" evidence="12">
    <location>
        <position position="91"/>
    </location>
    <ligand>
        <name>heme</name>
        <dbReference type="ChEBI" id="CHEBI:30413"/>
        <note>ligand shared with second transmembrane subunit</note>
    </ligand>
    <ligandPart>
        <name>Fe</name>
        <dbReference type="ChEBI" id="CHEBI:18248"/>
    </ligandPart>
</feature>
<comment type="subunit">
    <text evidence="11">Part of an enzyme complex containing four subunits: a flavoprotein, an iron-sulfur protein, plus two membrane-anchoring proteins, SdhC and SdhD. The complex can form homotrimers.</text>
</comment>
<evidence type="ECO:0000256" key="1">
    <source>
        <dbReference type="ARBA" id="ARBA00004050"/>
    </source>
</evidence>
<dbReference type="InterPro" id="IPR000701">
    <property type="entry name" value="SuccDH_FuR_B_TM-su"/>
</dbReference>
<dbReference type="InterPro" id="IPR034804">
    <property type="entry name" value="SQR/QFR_C/D"/>
</dbReference>
<evidence type="ECO:0000256" key="7">
    <source>
        <dbReference type="ARBA" id="ARBA00022723"/>
    </source>
</evidence>
<evidence type="ECO:0000313" key="15">
    <source>
        <dbReference type="Proteomes" id="UP000283474"/>
    </source>
</evidence>
<dbReference type="GO" id="GO:0005886">
    <property type="term" value="C:plasma membrane"/>
    <property type="evidence" value="ECO:0007669"/>
    <property type="project" value="TreeGrafter"/>
</dbReference>
<dbReference type="Pfam" id="PF01127">
    <property type="entry name" value="Sdh_cyt"/>
    <property type="match status" value="1"/>
</dbReference>
<dbReference type="EMBL" id="CP022987">
    <property type="protein sequence ID" value="QAA95358.1"/>
    <property type="molecule type" value="Genomic_DNA"/>
</dbReference>
<feature type="transmembrane region" description="Helical" evidence="13">
    <location>
        <begin position="71"/>
        <end position="94"/>
    </location>
</feature>
<evidence type="ECO:0000256" key="8">
    <source>
        <dbReference type="ARBA" id="ARBA00022989"/>
    </source>
</evidence>
<protein>
    <recommendedName>
        <fullName evidence="4">Succinate dehydrogenase cytochrome b556 subunit</fullName>
    </recommendedName>
</protein>
<name>A0A410GGE9_9BURK</name>
<keyword evidence="15" id="KW-1185">Reference proteome</keyword>
<feature type="transmembrane region" description="Helical" evidence="13">
    <location>
        <begin position="115"/>
        <end position="134"/>
    </location>
</feature>
<proteinExistence type="inferred from homology"/>
<evidence type="ECO:0000256" key="11">
    <source>
        <dbReference type="ARBA" id="ARBA00025912"/>
    </source>
</evidence>
<evidence type="ECO:0000256" key="3">
    <source>
        <dbReference type="ARBA" id="ARBA00007244"/>
    </source>
</evidence>
<comment type="function">
    <text evidence="1">Membrane-anchoring subunit of succinate dehydrogenase (SDH).</text>
</comment>
<dbReference type="PANTHER" id="PTHR10978:SF5">
    <property type="entry name" value="SUCCINATE DEHYDROGENASE CYTOCHROME B560 SUBUNIT, MITOCHONDRIAL"/>
    <property type="match status" value="1"/>
</dbReference>
<comment type="subcellular location">
    <subcellularLocation>
        <location evidence="2">Membrane</location>
    </subcellularLocation>
</comment>
<evidence type="ECO:0000256" key="6">
    <source>
        <dbReference type="ARBA" id="ARBA00022692"/>
    </source>
</evidence>
<keyword evidence="8 13" id="KW-1133">Transmembrane helix</keyword>
<evidence type="ECO:0000256" key="13">
    <source>
        <dbReference type="SAM" id="Phobius"/>
    </source>
</evidence>
<sequence>MLFNATAWSYGSNMQKPVFFNIFQIQMPVGAITSIAHRISGILLAVGIPFSIYLLYVSLDGPDGYEQANAILASLPFRLVAVLFAWALAHHLLAGIRHLLSDIDIGSGLPHARRSAWTVNCLSPLFAVLAAVAFL</sequence>
<organism evidence="14 15">
    <name type="scientific">Pollutimonas thiosulfatoxidans</name>
    <dbReference type="NCBI Taxonomy" id="2028345"/>
    <lineage>
        <taxon>Bacteria</taxon>
        <taxon>Pseudomonadati</taxon>
        <taxon>Pseudomonadota</taxon>
        <taxon>Betaproteobacteria</taxon>
        <taxon>Burkholderiales</taxon>
        <taxon>Alcaligenaceae</taxon>
        <taxon>Pollutimonas</taxon>
    </lineage>
</organism>
<evidence type="ECO:0000256" key="5">
    <source>
        <dbReference type="ARBA" id="ARBA00022617"/>
    </source>
</evidence>
<dbReference type="GO" id="GO:0046872">
    <property type="term" value="F:metal ion binding"/>
    <property type="evidence" value="ECO:0007669"/>
    <property type="project" value="UniProtKB-KW"/>
</dbReference>
<dbReference type="NCBIfam" id="TIGR02970">
    <property type="entry name" value="succ_dehyd_cytB"/>
    <property type="match status" value="1"/>
</dbReference>
<dbReference type="Proteomes" id="UP000283474">
    <property type="component" value="Chromosome"/>
</dbReference>
<dbReference type="PIRSF" id="PIRSF000178">
    <property type="entry name" value="SDH_cyt_b560"/>
    <property type="match status" value="1"/>
</dbReference>
<keyword evidence="5 12" id="KW-0349">Heme</keyword>
<comment type="cofactor">
    <cofactor evidence="12">
        <name>heme</name>
        <dbReference type="ChEBI" id="CHEBI:30413"/>
    </cofactor>
    <text evidence="12">The heme is bound between the two transmembrane subunits.</text>
</comment>
<comment type="similarity">
    <text evidence="3">Belongs to the cytochrome b560 family.</text>
</comment>